<dbReference type="InterPro" id="IPR036388">
    <property type="entry name" value="WH-like_DNA-bd_sf"/>
</dbReference>
<dbReference type="InterPro" id="IPR012340">
    <property type="entry name" value="NA-bd_OB-fold"/>
</dbReference>
<dbReference type="GO" id="GO:0003697">
    <property type="term" value="F:single-stranded DNA binding"/>
    <property type="evidence" value="ECO:0007669"/>
    <property type="project" value="TreeGrafter"/>
</dbReference>
<evidence type="ECO:0000256" key="2">
    <source>
        <dbReference type="ARBA" id="ARBA00007815"/>
    </source>
</evidence>
<dbReference type="CDD" id="cd04478">
    <property type="entry name" value="RPA2_DBD_D"/>
    <property type="match status" value="1"/>
</dbReference>
<keyword evidence="5" id="KW-0539">Nucleus</keyword>
<dbReference type="InterPro" id="IPR040260">
    <property type="entry name" value="RFA2-like"/>
</dbReference>
<dbReference type="PIRSF" id="PIRSF036949">
    <property type="entry name" value="RPA32"/>
    <property type="match status" value="1"/>
</dbReference>
<proteinExistence type="inferred from homology"/>
<comment type="subcellular location">
    <subcellularLocation>
        <location evidence="1">Nucleus</location>
    </subcellularLocation>
</comment>
<dbReference type="InterPro" id="IPR036390">
    <property type="entry name" value="WH_DNA-bd_sf"/>
</dbReference>
<dbReference type="GO" id="GO:0035861">
    <property type="term" value="C:site of double-strand break"/>
    <property type="evidence" value="ECO:0007669"/>
    <property type="project" value="TreeGrafter"/>
</dbReference>
<dbReference type="Gene3D" id="1.10.10.10">
    <property type="entry name" value="Winged helix-like DNA-binding domain superfamily/Winged helix DNA-binding domain"/>
    <property type="match status" value="1"/>
</dbReference>
<dbReference type="SUPFAM" id="SSF46785">
    <property type="entry name" value="Winged helix' DNA-binding domain"/>
    <property type="match status" value="1"/>
</dbReference>
<evidence type="ECO:0000259" key="7">
    <source>
        <dbReference type="Pfam" id="PF08784"/>
    </source>
</evidence>
<evidence type="ECO:0000313" key="8">
    <source>
        <dbReference type="EMBL" id="CAD9973492.1"/>
    </source>
</evidence>
<dbReference type="Pfam" id="PF08784">
    <property type="entry name" value="RPA_C"/>
    <property type="match status" value="1"/>
</dbReference>
<name>A0A7S2YFC8_9STRA</name>
<dbReference type="Gene3D" id="2.40.50.140">
    <property type="entry name" value="Nucleic acid-binding proteins"/>
    <property type="match status" value="1"/>
</dbReference>
<dbReference type="GO" id="GO:0005662">
    <property type="term" value="C:DNA replication factor A complex"/>
    <property type="evidence" value="ECO:0007669"/>
    <property type="project" value="TreeGrafter"/>
</dbReference>
<comment type="similarity">
    <text evidence="2">Belongs to the replication factor A protein 2 family.</text>
</comment>
<gene>
    <name evidence="8" type="ORF">APAL1065_LOCUS15459</name>
</gene>
<dbReference type="PANTHER" id="PTHR13989">
    <property type="entry name" value="REPLICATION PROTEIN A-RELATED"/>
    <property type="match status" value="1"/>
</dbReference>
<dbReference type="GO" id="GO:0000724">
    <property type="term" value="P:double-strand break repair via homologous recombination"/>
    <property type="evidence" value="ECO:0007669"/>
    <property type="project" value="TreeGrafter"/>
</dbReference>
<evidence type="ECO:0000256" key="1">
    <source>
        <dbReference type="ARBA" id="ARBA00004123"/>
    </source>
</evidence>
<feature type="region of interest" description="Disordered" evidence="6">
    <location>
        <begin position="15"/>
        <end position="46"/>
    </location>
</feature>
<dbReference type="SUPFAM" id="SSF50249">
    <property type="entry name" value="Nucleic acid-binding proteins"/>
    <property type="match status" value="1"/>
</dbReference>
<evidence type="ECO:0000256" key="3">
    <source>
        <dbReference type="ARBA" id="ARBA00022705"/>
    </source>
</evidence>
<reference evidence="8" key="1">
    <citation type="submission" date="2021-01" db="EMBL/GenBank/DDBJ databases">
        <authorList>
            <person name="Corre E."/>
            <person name="Pelletier E."/>
            <person name="Niang G."/>
            <person name="Scheremetjew M."/>
            <person name="Finn R."/>
            <person name="Kale V."/>
            <person name="Holt S."/>
            <person name="Cochrane G."/>
            <person name="Meng A."/>
            <person name="Brown T."/>
            <person name="Cohen L."/>
        </authorList>
    </citation>
    <scope>NUCLEOTIDE SEQUENCE</scope>
    <source>
        <strain evidence="8">CCMP125</strain>
    </source>
</reference>
<dbReference type="GO" id="GO:0006260">
    <property type="term" value="P:DNA replication"/>
    <property type="evidence" value="ECO:0007669"/>
    <property type="project" value="UniProtKB-KW"/>
</dbReference>
<protein>
    <recommendedName>
        <fullName evidence="7">Replication protein A C-terminal domain-containing protein</fullName>
    </recommendedName>
</protein>
<sequence length="280" mass="30370">MDYGLDYEGDMGGMGGGGHAARSPTASMGNNNTQTGSGSRKRTSYDEQTMHAVTIKQMMGSQPQQISDSNGLQLPDGRNLYHVQFVAAVRSFEDNSTHVMYTMEDGTGGVMEVKQWLDDNAECTAISELRQACSKEHIYLKVVGQLKDYDGKKMVVADSIRPLSTGNEITHHFLQVVYEGEKHKQGTSGSTGSFRQPGFAGTPVLSRGAPLANNGGGESAIRQEIIMELANGGENGNTIDTVINVLRGKYEEESIRQEISYLSGEGKIYSTIDDQHYAVA</sequence>
<feature type="domain" description="Replication protein A C-terminal" evidence="7">
    <location>
        <begin position="209"/>
        <end position="275"/>
    </location>
</feature>
<evidence type="ECO:0000256" key="6">
    <source>
        <dbReference type="SAM" id="MobiDB-lite"/>
    </source>
</evidence>
<evidence type="ECO:0000256" key="5">
    <source>
        <dbReference type="ARBA" id="ARBA00023242"/>
    </source>
</evidence>
<dbReference type="AlphaFoldDB" id="A0A7S2YFC8"/>
<evidence type="ECO:0000256" key="4">
    <source>
        <dbReference type="ARBA" id="ARBA00023125"/>
    </source>
</evidence>
<dbReference type="GO" id="GO:0000781">
    <property type="term" value="C:chromosome, telomeric region"/>
    <property type="evidence" value="ECO:0007669"/>
    <property type="project" value="TreeGrafter"/>
</dbReference>
<dbReference type="PANTHER" id="PTHR13989:SF16">
    <property type="entry name" value="REPLICATION PROTEIN A2"/>
    <property type="match status" value="1"/>
</dbReference>
<keyword evidence="4" id="KW-0238">DNA-binding</keyword>
<keyword evidence="3" id="KW-0235">DNA replication</keyword>
<organism evidence="8">
    <name type="scientific">Entomoneis paludosa</name>
    <dbReference type="NCBI Taxonomy" id="265537"/>
    <lineage>
        <taxon>Eukaryota</taxon>
        <taxon>Sar</taxon>
        <taxon>Stramenopiles</taxon>
        <taxon>Ochrophyta</taxon>
        <taxon>Bacillariophyta</taxon>
        <taxon>Bacillariophyceae</taxon>
        <taxon>Bacillariophycidae</taxon>
        <taxon>Entomoneidaceae</taxon>
        <taxon>Entomoneis</taxon>
    </lineage>
</organism>
<feature type="compositionally biased region" description="Polar residues" evidence="6">
    <location>
        <begin position="24"/>
        <end position="38"/>
    </location>
</feature>
<dbReference type="EMBL" id="HBHT01023050">
    <property type="protein sequence ID" value="CAD9973492.1"/>
    <property type="molecule type" value="Transcribed_RNA"/>
</dbReference>
<dbReference type="InterPro" id="IPR014646">
    <property type="entry name" value="Rfa2/RPA32"/>
</dbReference>
<dbReference type="InterPro" id="IPR014892">
    <property type="entry name" value="RPA_C"/>
</dbReference>
<accession>A0A7S2YFC8</accession>
<dbReference type="GO" id="GO:0006289">
    <property type="term" value="P:nucleotide-excision repair"/>
    <property type="evidence" value="ECO:0007669"/>
    <property type="project" value="TreeGrafter"/>
</dbReference>